<evidence type="ECO:0000313" key="3">
    <source>
        <dbReference type="Proteomes" id="UP000262583"/>
    </source>
</evidence>
<organism evidence="2 3">
    <name type="scientific">Sumerlaea chitinivorans</name>
    <dbReference type="NCBI Taxonomy" id="2250252"/>
    <lineage>
        <taxon>Bacteria</taxon>
        <taxon>Candidatus Sumerlaeota</taxon>
        <taxon>Candidatus Sumerlaeia</taxon>
        <taxon>Candidatus Sumerlaeales</taxon>
        <taxon>Candidatus Sumerlaeaceae</taxon>
        <taxon>Candidatus Sumerlaea</taxon>
    </lineage>
</organism>
<protein>
    <recommendedName>
        <fullName evidence="4">Secretin/TonB short N-terminal domain-containing protein</fullName>
    </recommendedName>
</protein>
<dbReference type="AlphaFoldDB" id="A0A2Z4Y840"/>
<proteinExistence type="predicted"/>
<dbReference type="PROSITE" id="PS51257">
    <property type="entry name" value="PROKAR_LIPOPROTEIN"/>
    <property type="match status" value="1"/>
</dbReference>
<evidence type="ECO:0000256" key="1">
    <source>
        <dbReference type="SAM" id="MobiDB-lite"/>
    </source>
</evidence>
<dbReference type="Proteomes" id="UP000262583">
    <property type="component" value="Chromosome"/>
</dbReference>
<accession>A0A2Z4Y840</accession>
<name>A0A2Z4Y840_SUMC1</name>
<dbReference type="EMBL" id="CP030759">
    <property type="protein sequence ID" value="AXA36822.1"/>
    <property type="molecule type" value="Genomic_DNA"/>
</dbReference>
<evidence type="ECO:0008006" key="4">
    <source>
        <dbReference type="Google" id="ProtNLM"/>
    </source>
</evidence>
<feature type="region of interest" description="Disordered" evidence="1">
    <location>
        <begin position="25"/>
        <end position="72"/>
    </location>
</feature>
<gene>
    <name evidence="2" type="ORF">BRCON_2045</name>
</gene>
<sequence length="150" mass="16070">MRRWVQISSIGLLAVGLCVVSGCGESPKGSADKESPKAAPDQTRVANAAPPQVSGKKATPTPAPTLTPEPERRVTLTTTTTLRELAVELTRQLGVEYAADDDVAETTITLDVKNATAAEVETLVRERAGVSCVYSDRDIEPRWVHFASPR</sequence>
<dbReference type="KEGG" id="schv:BRCON_2045"/>
<evidence type="ECO:0000313" key="2">
    <source>
        <dbReference type="EMBL" id="AXA36822.1"/>
    </source>
</evidence>
<reference evidence="2 3" key="1">
    <citation type="submission" date="2018-05" db="EMBL/GenBank/DDBJ databases">
        <title>A metagenomic window into the 2 km-deep terrestrial subsurface aquifer revealed taxonomically and functionally diverse microbial community comprising novel uncultured bacterial lineages.</title>
        <authorList>
            <person name="Kadnikov V.V."/>
            <person name="Mardanov A.V."/>
            <person name="Beletsky A.V."/>
            <person name="Banks D."/>
            <person name="Pimenov N.V."/>
            <person name="Frank Y.A."/>
            <person name="Karnachuk O.V."/>
            <person name="Ravin N.V."/>
        </authorList>
    </citation>
    <scope>NUCLEOTIDE SEQUENCE [LARGE SCALE GENOMIC DNA]</scope>
    <source>
        <strain evidence="2">BY</strain>
    </source>
</reference>